<dbReference type="CDD" id="cd00063">
    <property type="entry name" value="FN3"/>
    <property type="match status" value="1"/>
</dbReference>
<protein>
    <submittedName>
        <fullName evidence="10">DCC protein</fullName>
    </submittedName>
</protein>
<evidence type="ECO:0000256" key="4">
    <source>
        <dbReference type="ARBA" id="ARBA00023136"/>
    </source>
</evidence>
<evidence type="ECO:0000256" key="3">
    <source>
        <dbReference type="ARBA" id="ARBA00022989"/>
    </source>
</evidence>
<dbReference type="SUPFAM" id="SSF49265">
    <property type="entry name" value="Fibronectin type III"/>
    <property type="match status" value="1"/>
</dbReference>
<feature type="compositionally biased region" description="Basic and acidic residues" evidence="7">
    <location>
        <begin position="162"/>
        <end position="184"/>
    </location>
</feature>
<dbReference type="InterPro" id="IPR003961">
    <property type="entry name" value="FN3_dom"/>
</dbReference>
<feature type="compositionally biased region" description="Basic residues" evidence="7">
    <location>
        <begin position="150"/>
        <end position="161"/>
    </location>
</feature>
<dbReference type="GO" id="GO:0016020">
    <property type="term" value="C:membrane"/>
    <property type="evidence" value="ECO:0007669"/>
    <property type="project" value="UniProtKB-SubCell"/>
</dbReference>
<organism evidence="10">
    <name type="scientific">Menura novaehollandiae</name>
    <name type="common">superb lyrebird</name>
    <dbReference type="NCBI Taxonomy" id="47692"/>
    <lineage>
        <taxon>Eukaryota</taxon>
        <taxon>Metazoa</taxon>
        <taxon>Chordata</taxon>
        <taxon>Craniata</taxon>
        <taxon>Vertebrata</taxon>
        <taxon>Euteleostomi</taxon>
        <taxon>Archelosauria</taxon>
        <taxon>Archosauria</taxon>
        <taxon>Dinosauria</taxon>
        <taxon>Saurischia</taxon>
        <taxon>Theropoda</taxon>
        <taxon>Coelurosauria</taxon>
        <taxon>Aves</taxon>
        <taxon>Neognathae</taxon>
        <taxon>Neoaves</taxon>
        <taxon>Telluraves</taxon>
        <taxon>Australaves</taxon>
        <taxon>Passeriformes</taxon>
        <taxon>Menuridae</taxon>
        <taxon>Menura</taxon>
    </lineage>
</organism>
<dbReference type="InterPro" id="IPR010560">
    <property type="entry name" value="Neogenin_C"/>
</dbReference>
<evidence type="ECO:0000256" key="1">
    <source>
        <dbReference type="ARBA" id="ARBA00004479"/>
    </source>
</evidence>
<feature type="non-terminal residue" evidence="10">
    <location>
        <position position="1"/>
    </location>
</feature>
<dbReference type="Gene3D" id="2.60.40.10">
    <property type="entry name" value="Immunoglobulins"/>
    <property type="match status" value="1"/>
</dbReference>
<keyword evidence="5" id="KW-1015">Disulfide bond</keyword>
<dbReference type="InterPro" id="IPR013783">
    <property type="entry name" value="Ig-like_fold"/>
</dbReference>
<evidence type="ECO:0000313" key="11">
    <source>
        <dbReference type="Proteomes" id="UP000521578"/>
    </source>
</evidence>
<keyword evidence="4 8" id="KW-0472">Membrane</keyword>
<dbReference type="FunFam" id="2.60.40.10:FF:000101">
    <property type="entry name" value="Neogenin isoform 1"/>
    <property type="match status" value="1"/>
</dbReference>
<evidence type="ECO:0000256" key="2">
    <source>
        <dbReference type="ARBA" id="ARBA00022692"/>
    </source>
</evidence>
<dbReference type="AlphaFoldDB" id="A0AA97MW82"/>
<feature type="non-terminal residue" evidence="10">
    <location>
        <position position="381"/>
    </location>
</feature>
<gene>
    <name evidence="10" type="primary">Dcc_0</name>
    <name evidence="10" type="ORF">MENNOV_R15875</name>
</gene>
<dbReference type="Pfam" id="PF00041">
    <property type="entry name" value="fn3"/>
    <property type="match status" value="1"/>
</dbReference>
<evidence type="ECO:0000313" key="10">
    <source>
        <dbReference type="EMBL" id="NXE99849.1"/>
    </source>
</evidence>
<feature type="domain" description="Fibronectin type-III" evidence="9">
    <location>
        <begin position="5"/>
        <end position="102"/>
    </location>
</feature>
<proteinExistence type="predicted"/>
<name>A0AA97MW82_9PASS</name>
<evidence type="ECO:0000256" key="8">
    <source>
        <dbReference type="SAM" id="Phobius"/>
    </source>
</evidence>
<dbReference type="PRINTS" id="PR00014">
    <property type="entry name" value="FNTYPEIII"/>
</dbReference>
<evidence type="ECO:0000259" key="9">
    <source>
        <dbReference type="PROSITE" id="PS50853"/>
    </source>
</evidence>
<feature type="compositionally biased region" description="Polar residues" evidence="7">
    <location>
        <begin position="208"/>
        <end position="220"/>
    </location>
</feature>
<sequence>APSSAPKDLTVISREGKPRNVIVSWQPPLESNGKITAYILFYTLDKNAPIDAWILESIGGERLTHQIPDLHLDTGYYFRIQARNSKGVGPLSDPVFFRTLKEPPIGQMHPPYGSATPRKSGQFLLVSGISVGIVAVAVAVLAGICSRRSAARSRNAGKRKGSQKDLRPPDLWIHHEEMEMKNLEKPTASEPPGRDSPGKSQEIPPVGHSQSESQLGSKGTPQAGEGIPWDWLFPWKNGNSGLGGGLKVGIPGIPGDFFSFRGIFLSQPAQPEHPNPEDIPSRTIPTACVRPTHPLRSFANPLLPPPMNSMDPKVPYAPLLSQPARSPLLPVSVPTAPEAPEDGAKIPEDPTNVYEQDELSEQMASLEGLMKQLNAITGSAF</sequence>
<keyword evidence="6" id="KW-0325">Glycoprotein</keyword>
<dbReference type="Pfam" id="PF06583">
    <property type="entry name" value="Neogenin_C"/>
    <property type="match status" value="3"/>
</dbReference>
<reference evidence="10" key="1">
    <citation type="submission" date="2022-12" db="EMBL/GenBank/DDBJ databases">
        <title>Bird 10,000 Genomes (B10K) Project - Family phase.</title>
        <authorList>
            <person name="Zhang G."/>
        </authorList>
    </citation>
    <scope>NUCLEOTIDE SEQUENCE</scope>
    <source>
        <strain evidence="10">B10K-CU-030-46</strain>
        <tissue evidence="10">Muscle</tissue>
    </source>
</reference>
<dbReference type="InterPro" id="IPR036116">
    <property type="entry name" value="FN3_sf"/>
</dbReference>
<dbReference type="PROSITE" id="PS50853">
    <property type="entry name" value="FN3"/>
    <property type="match status" value="1"/>
</dbReference>
<dbReference type="SMART" id="SM00060">
    <property type="entry name" value="FN3"/>
    <property type="match status" value="1"/>
</dbReference>
<keyword evidence="11" id="KW-1185">Reference proteome</keyword>
<dbReference type="GO" id="GO:0098609">
    <property type="term" value="P:cell-cell adhesion"/>
    <property type="evidence" value="ECO:0007669"/>
    <property type="project" value="TreeGrafter"/>
</dbReference>
<feature type="region of interest" description="Disordered" evidence="7">
    <location>
        <begin position="329"/>
        <end position="350"/>
    </location>
</feature>
<accession>A0AA97MW82</accession>
<dbReference type="Proteomes" id="UP000521578">
    <property type="component" value="Unassembled WGS sequence"/>
</dbReference>
<feature type="transmembrane region" description="Helical" evidence="8">
    <location>
        <begin position="123"/>
        <end position="145"/>
    </location>
</feature>
<dbReference type="PANTHER" id="PTHR44170">
    <property type="entry name" value="PROTEIN SIDEKICK"/>
    <property type="match status" value="1"/>
</dbReference>
<comment type="subcellular location">
    <subcellularLocation>
        <location evidence="1">Membrane</location>
        <topology evidence="1">Single-pass type I membrane protein</topology>
    </subcellularLocation>
</comment>
<comment type="caution">
    <text evidence="10">The sequence shown here is derived from an EMBL/GenBank/DDBJ whole genome shotgun (WGS) entry which is preliminary data.</text>
</comment>
<evidence type="ECO:0000256" key="7">
    <source>
        <dbReference type="SAM" id="MobiDB-lite"/>
    </source>
</evidence>
<feature type="region of interest" description="Disordered" evidence="7">
    <location>
        <begin position="150"/>
        <end position="223"/>
    </location>
</feature>
<evidence type="ECO:0000256" key="6">
    <source>
        <dbReference type="ARBA" id="ARBA00023180"/>
    </source>
</evidence>
<dbReference type="EMBL" id="VWPS01001044">
    <property type="protein sequence ID" value="NXE99849.1"/>
    <property type="molecule type" value="Genomic_DNA"/>
</dbReference>
<dbReference type="PANTHER" id="PTHR44170:SF56">
    <property type="entry name" value="FIBRONECTIN TYPE-III DOMAIN-CONTAINING PROTEIN"/>
    <property type="match status" value="1"/>
</dbReference>
<evidence type="ECO:0000256" key="5">
    <source>
        <dbReference type="ARBA" id="ARBA00023157"/>
    </source>
</evidence>
<keyword evidence="2 8" id="KW-0812">Transmembrane</keyword>
<keyword evidence="3 8" id="KW-1133">Transmembrane helix</keyword>